<dbReference type="KEGG" id="hcz:G9Q37_08425"/>
<keyword evidence="1" id="KW-0812">Transmembrane</keyword>
<proteinExistence type="predicted"/>
<keyword evidence="1" id="KW-0472">Membrane</keyword>
<feature type="transmembrane region" description="Helical" evidence="1">
    <location>
        <begin position="81"/>
        <end position="103"/>
    </location>
</feature>
<evidence type="ECO:0000313" key="2">
    <source>
        <dbReference type="EMBL" id="QIM52163.1"/>
    </source>
</evidence>
<dbReference type="AlphaFoldDB" id="A0A6G8IG85"/>
<keyword evidence="3" id="KW-1185">Reference proteome</keyword>
<evidence type="ECO:0000256" key="1">
    <source>
        <dbReference type="SAM" id="Phobius"/>
    </source>
</evidence>
<name>A0A6G8IG85_9BURK</name>
<dbReference type="RefSeq" id="WP_166226765.1">
    <property type="nucleotide sequence ID" value="NZ_CP049989.1"/>
</dbReference>
<gene>
    <name evidence="2" type="ORF">G9Q37_08425</name>
</gene>
<evidence type="ECO:0000313" key="3">
    <source>
        <dbReference type="Proteomes" id="UP000503162"/>
    </source>
</evidence>
<dbReference type="Proteomes" id="UP000503162">
    <property type="component" value="Chromosome"/>
</dbReference>
<reference evidence="2 3" key="1">
    <citation type="submission" date="2020-03" db="EMBL/GenBank/DDBJ databases">
        <title>Hydrogenophaga sp. nov. isolated from cyanobacterial mat.</title>
        <authorList>
            <person name="Thorat V."/>
            <person name="Kirdat K."/>
            <person name="Tiwarekar B."/>
            <person name="Costa E.D."/>
            <person name="Yadav A."/>
        </authorList>
    </citation>
    <scope>NUCLEOTIDE SEQUENCE [LARGE SCALE GENOMIC DNA]</scope>
    <source>
        <strain evidence="2 3">BA0156</strain>
    </source>
</reference>
<dbReference type="EMBL" id="CP049989">
    <property type="protein sequence ID" value="QIM52163.1"/>
    <property type="molecule type" value="Genomic_DNA"/>
</dbReference>
<organism evidence="2 3">
    <name type="scientific">Hydrogenophaga crocea</name>
    <dbReference type="NCBI Taxonomy" id="2716225"/>
    <lineage>
        <taxon>Bacteria</taxon>
        <taxon>Pseudomonadati</taxon>
        <taxon>Pseudomonadota</taxon>
        <taxon>Betaproteobacteria</taxon>
        <taxon>Burkholderiales</taxon>
        <taxon>Comamonadaceae</taxon>
        <taxon>Hydrogenophaga</taxon>
    </lineage>
</organism>
<sequence length="118" mass="12827">MDEQDAFFTHAVVGPPFSVLLGRRMSAAAGQAQGLQIDPADGDVRVSPAWQPWVIERLSELPPGVPRRRPKAWRRWVERHALGIALLGALALLGGVGLSLHALGGFAQLNHLVRSLPW</sequence>
<keyword evidence="1" id="KW-1133">Transmembrane helix</keyword>
<accession>A0A6G8IG85</accession>
<protein>
    <submittedName>
        <fullName evidence="2">Uncharacterized protein</fullName>
    </submittedName>
</protein>